<gene>
    <name evidence="5" type="ORF">C2845_PM04G33630</name>
</gene>
<dbReference type="Pfam" id="PF23572">
    <property type="entry name" value="GH3_C"/>
    <property type="match status" value="1"/>
</dbReference>
<proteinExistence type="inferred from homology"/>
<comment type="caution">
    <text evidence="5">The sequence shown here is derived from an EMBL/GenBank/DDBJ whole genome shotgun (WGS) entry which is preliminary data.</text>
</comment>
<name>A0A3L6QTI4_PANMI</name>
<evidence type="ECO:0000256" key="1">
    <source>
        <dbReference type="ARBA" id="ARBA00008068"/>
    </source>
</evidence>
<dbReference type="InterPro" id="IPR055377">
    <property type="entry name" value="GH3_M"/>
</dbReference>
<dbReference type="AlphaFoldDB" id="A0A3L6QTI4"/>
<dbReference type="GO" id="GO:0005737">
    <property type="term" value="C:cytoplasm"/>
    <property type="evidence" value="ECO:0007669"/>
    <property type="project" value="TreeGrafter"/>
</dbReference>
<dbReference type="Pfam" id="PF03321">
    <property type="entry name" value="GH3"/>
    <property type="match status" value="2"/>
</dbReference>
<reference evidence="6" key="1">
    <citation type="journal article" date="2019" name="Nat. Commun.">
        <title>The genome of broomcorn millet.</title>
        <authorList>
            <person name="Zou C."/>
            <person name="Miki D."/>
            <person name="Li D."/>
            <person name="Tang Q."/>
            <person name="Xiao L."/>
            <person name="Rajput S."/>
            <person name="Deng P."/>
            <person name="Jia W."/>
            <person name="Huang R."/>
            <person name="Zhang M."/>
            <person name="Sun Y."/>
            <person name="Hu J."/>
            <person name="Fu X."/>
            <person name="Schnable P.S."/>
            <person name="Li F."/>
            <person name="Zhang H."/>
            <person name="Feng B."/>
            <person name="Zhu X."/>
            <person name="Liu R."/>
            <person name="Schnable J.C."/>
            <person name="Zhu J.-K."/>
            <person name="Zhang H."/>
        </authorList>
    </citation>
    <scope>NUCLEOTIDE SEQUENCE [LARGE SCALE GENOMIC DNA]</scope>
</reference>
<dbReference type="InterPro" id="IPR004993">
    <property type="entry name" value="GH3"/>
</dbReference>
<feature type="domain" description="GH3 middle" evidence="3">
    <location>
        <begin position="256"/>
        <end position="311"/>
    </location>
</feature>
<dbReference type="STRING" id="4540.A0A3L6QTI4"/>
<dbReference type="EMBL" id="PQIB02000011">
    <property type="protein sequence ID" value="RLM87130.1"/>
    <property type="molecule type" value="Genomic_DNA"/>
</dbReference>
<dbReference type="InterPro" id="IPR055378">
    <property type="entry name" value="GH3_C"/>
</dbReference>
<sequence length="447" mass="50256">MDEHKLGYKGNDVLQELEILTLNAKAAQELILRKILEKNHVTEYLNQFMNGSTDISAFKSQVPVVTYDVVQPYIARIAAGEPSSILCGEQIVELLRSSGTSRGEPRLMPSISEDLYRRTYLYSLIMPIMNKRAKHVLRLGAVFASAFLRSISFLEQHWCDLVNDIRIGQLSSNITNSTCRLAIQSFLALPNPELADEIEVICSSGSWKGILGKLWPNVKYIEAVLTGTMAQYIPMLEFYSDGKIPLDGLKLIEDDEVVENDKLVSLVDVKVGCYYELVVTTFSGLYRYRVGDVLQVTGFYNRAAQFKFICRRNVILSVDSDKTNEEDLHNSVTCAKKLLENRNYLLLEYTSCTDTSTVPGHYVLFWEIKSTTYEGAATPCVPLDAQLLESCCIAVEEALDYVYRRCRAHDKSVGPLEIRLVEAGAFDGLMDLLVSQGSSINQYKTPR</sequence>
<dbReference type="GO" id="GO:0016881">
    <property type="term" value="F:acid-amino acid ligase activity"/>
    <property type="evidence" value="ECO:0007669"/>
    <property type="project" value="TreeGrafter"/>
</dbReference>
<dbReference type="PANTHER" id="PTHR31901:SF18">
    <property type="entry name" value="INDOLE-3-ACETIC ACID-AMIDO SYNTHETASE GH3.9-RELATED"/>
    <property type="match status" value="1"/>
</dbReference>
<evidence type="ECO:0000256" key="2">
    <source>
        <dbReference type="ARBA" id="ARBA00022598"/>
    </source>
</evidence>
<evidence type="ECO:0000313" key="6">
    <source>
        <dbReference type="Proteomes" id="UP000275267"/>
    </source>
</evidence>
<evidence type="ECO:0000259" key="3">
    <source>
        <dbReference type="Pfam" id="PF23571"/>
    </source>
</evidence>
<evidence type="ECO:0000259" key="4">
    <source>
        <dbReference type="Pfam" id="PF23572"/>
    </source>
</evidence>
<organism evidence="5 6">
    <name type="scientific">Panicum miliaceum</name>
    <name type="common">Proso millet</name>
    <name type="synonym">Broomcorn millet</name>
    <dbReference type="NCBI Taxonomy" id="4540"/>
    <lineage>
        <taxon>Eukaryota</taxon>
        <taxon>Viridiplantae</taxon>
        <taxon>Streptophyta</taxon>
        <taxon>Embryophyta</taxon>
        <taxon>Tracheophyta</taxon>
        <taxon>Spermatophyta</taxon>
        <taxon>Magnoliopsida</taxon>
        <taxon>Liliopsida</taxon>
        <taxon>Poales</taxon>
        <taxon>Poaceae</taxon>
        <taxon>PACMAD clade</taxon>
        <taxon>Panicoideae</taxon>
        <taxon>Panicodae</taxon>
        <taxon>Paniceae</taxon>
        <taxon>Panicinae</taxon>
        <taxon>Panicum</taxon>
        <taxon>Panicum sect. Panicum</taxon>
    </lineage>
</organism>
<dbReference type="OrthoDB" id="10004661at2759"/>
<keyword evidence="2" id="KW-0436">Ligase</keyword>
<dbReference type="Proteomes" id="UP000275267">
    <property type="component" value="Unassembled WGS sequence"/>
</dbReference>
<dbReference type="Pfam" id="PF23571">
    <property type="entry name" value="GH3_M"/>
    <property type="match status" value="1"/>
</dbReference>
<protein>
    <submittedName>
        <fullName evidence="5">Indole-3-acetic acid-amido synthetase GH3.11</fullName>
    </submittedName>
</protein>
<accession>A0A3L6QTI4</accession>
<dbReference type="PANTHER" id="PTHR31901">
    <property type="entry name" value="GH3 DOMAIN-CONTAINING PROTEIN"/>
    <property type="match status" value="1"/>
</dbReference>
<comment type="similarity">
    <text evidence="1">Belongs to the IAA-amido conjugating enzyme family.</text>
</comment>
<feature type="domain" description="GH3 C-terminal" evidence="4">
    <location>
        <begin position="326"/>
        <end position="447"/>
    </location>
</feature>
<evidence type="ECO:0000313" key="5">
    <source>
        <dbReference type="EMBL" id="RLM87130.1"/>
    </source>
</evidence>
<keyword evidence="6" id="KW-1185">Reference proteome</keyword>